<evidence type="ECO:0000313" key="3">
    <source>
        <dbReference type="EMBL" id="PWL07702.1"/>
    </source>
</evidence>
<dbReference type="SUPFAM" id="SSF51126">
    <property type="entry name" value="Pectin lyase-like"/>
    <property type="match status" value="2"/>
</dbReference>
<reference evidence="3 5" key="1">
    <citation type="submission" date="2016-04" db="EMBL/GenBank/DDBJ databases">
        <title>Genome sequence of Methanosphaera cuniculi DSM 4103.</title>
        <authorList>
            <person name="Poehlein A."/>
            <person name="Seedorf H."/>
            <person name="Daniel R."/>
        </authorList>
    </citation>
    <scope>NUCLEOTIDE SEQUENCE [LARGE SCALE GENOMIC DNA]</scope>
    <source>
        <strain evidence="3 5">DSM 4103</strain>
    </source>
</reference>
<dbReference type="Gene3D" id="3.30.1910.20">
    <property type="entry name" value="asparaginyl-tRNA synthetase, N-terminal domain"/>
    <property type="match status" value="1"/>
</dbReference>
<evidence type="ECO:0000259" key="1">
    <source>
        <dbReference type="Pfam" id="PF16640"/>
    </source>
</evidence>
<dbReference type="InterPro" id="IPR013783">
    <property type="entry name" value="Ig-like_fold"/>
</dbReference>
<evidence type="ECO:0000313" key="5">
    <source>
        <dbReference type="Proteomes" id="UP000246004"/>
    </source>
</evidence>
<evidence type="ECO:0000313" key="2">
    <source>
        <dbReference type="EMBL" id="PAV07886.1"/>
    </source>
</evidence>
<dbReference type="EMBL" id="LWMS01000045">
    <property type="protein sequence ID" value="PWL07702.1"/>
    <property type="molecule type" value="Genomic_DNA"/>
</dbReference>
<organism evidence="2 4">
    <name type="scientific">Methanosphaera cuniculi</name>
    <dbReference type="NCBI Taxonomy" id="1077256"/>
    <lineage>
        <taxon>Archaea</taxon>
        <taxon>Methanobacteriati</taxon>
        <taxon>Methanobacteriota</taxon>
        <taxon>Methanomada group</taxon>
        <taxon>Methanobacteria</taxon>
        <taxon>Methanobacteriales</taxon>
        <taxon>Methanobacteriaceae</taxon>
        <taxon>Methanosphaera</taxon>
    </lineage>
</organism>
<dbReference type="InterPro" id="IPR006626">
    <property type="entry name" value="PbH1"/>
</dbReference>
<dbReference type="Proteomes" id="UP000246004">
    <property type="component" value="Unassembled WGS sequence"/>
</dbReference>
<dbReference type="OrthoDB" id="78503at2157"/>
<dbReference type="Proteomes" id="UP000217528">
    <property type="component" value="Unassembled WGS sequence"/>
</dbReference>
<dbReference type="EMBL" id="LMVN01000006">
    <property type="protein sequence ID" value="PAV07886.1"/>
    <property type="molecule type" value="Genomic_DNA"/>
</dbReference>
<dbReference type="SMART" id="SM00710">
    <property type="entry name" value="PbH1"/>
    <property type="match status" value="10"/>
</dbReference>
<sequence length="1670" mass="184579">MEIKTKLVLPNTKTTKKDNTINNYYVSDQSGSDINTGSQSSPFKTIQKAINTVNTNKQSANIYLDGNFKGLGNTNLTVPGDLHINFIGVGNSSIDGEVNYTMGGDGYYWGSGKIWEPYEGTGNWGMNITHGNGLITISNFTIKNTWNPGPSSITGYNTSAVNNYGNLEVNNVTFYYNFGGVGASLRNQNGATLKVTNSLFEANRKSSSTGNTGVGVYNNGTCIIINSTFQKNYARWGSVTNDNNLTVINSTFRDNIGYDGASTYKAGTGIAINTGRHNFADVYDVFNIQTVIDGCTFINNDQADIHFDESTLNITNSKFSKSTGIFSMHKEKSYVYNNKTFNVINIVNNTFESPIPSTITVSLSTGSSKYMLYLYGPYTYHIENNTGSKLSCQAIESNMNDSVIKNNTFDDSLIILGNNNIICDNKITTKQMYAINISDTSKNNNITNNYLKSSLFEGDGAVPYTSSINTVINNTPKSSLILINNENFYKYFNDDGELRLEYTDIEKVSLIDTLNNKDIIINQDLTITQQSTNIVSCNITITTRPNTVVEITGLKVKNTNNRPIVILNSDNNIITKSNFTTNNTNTVVINNTKLNNISNNYLIADILVGDESVTSVNENMITSNTPLYQNCIISDETYNQYFNNDGTIKTLDDREIYILIGDLNNKTLILNNNRTIQITNYHTIVPHNITIKTENNTKINMQNITIENTNNKAILEIRSQDNTIENTNLISNNNIILVENATNFKLSANNLKTNCTNSVKTIIIRNSTVLIIDNNITTIGCANENIENTTIAIDSYDSKLHIEHNNILTSYSTINGVNNIIYSINMINPEGSLKTNEITRNTIITTGSNKAYSINYVNQKGYISYSNITTNAKSNIALNIISSTITGSINYMRILSSTSNSTGIVIDSCENIVLDRNMINLVGENVKGIIVVNVSNINITDSNITLEGTNSVAINLMNVNQSELSSNKIISRTTSDVTPILLNNTNENYITANSVSSTSTYSIKTINTTNSIIYLNQLYASTLGDESIEIQNINNIKIIENTPEQSFKNLILTDKTYNNFFDENGHLRDEVPYGVSIELRGVIYNKILNITRPINIIGTYMSGFKNTTIFIDAKAKNTNITNMNLEGYENTKLIVNANNCNINIPLVNVENIIEDTTLITINGNYNNITIENITSKNTNTNPVNLIAIHIKGYKNNINITEIKLQNYTKSSGIILSNSNNNEIELNKITSTNHILLNNSNNNYVKFIELNNDATHQCIALHLVNSSNNIISADQIKFTTPVDGNKAVLVENNSNYNKFFKINLGAYTYLNIPISILNSSYNLITGGNLVCKGKIYPMEIIDGIENSVKNNKISSDIISANKAVYQESTIYETVDNPVYENMNGTSIIPVIIQLNVSSEVKIHETITIQVRITVGAITKGNVTFYINGEAIGTSKIVSKRASINYTVTGQEGDKLYIEAIVIDEANKNVPTKYLRFINPTIIKLDSNIILPNVVSENGKTTFTALIRDEEGNIQTTGKVAFKLNGKTYGVVNIENGIAQLTVDSSKLSAKNYTITAVYGGNTMTEKSTQNATLTITKSTPKIQMPTTTKRTNNTQITINLTDENGNKINSNQKVCIKFNGCTIINTKAENGTVKVNLDLTQYRNSQYDFTVVCGENSLYNTSRLTSTLIIE</sequence>
<keyword evidence="4" id="KW-1185">Reference proteome</keyword>
<evidence type="ECO:0000313" key="4">
    <source>
        <dbReference type="Proteomes" id="UP000217528"/>
    </source>
</evidence>
<reference evidence="2 4" key="2">
    <citation type="journal article" date="2017" name="BMC Genomics">
        <title>Genomic analysis of methanogenic archaea reveals a shift towards energy conservation.</title>
        <authorList>
            <person name="Gilmore S.P."/>
            <person name="Henske J.K."/>
            <person name="Sexton J.A."/>
            <person name="Solomon K.V."/>
            <person name="Seppala S."/>
            <person name="Yoo J.I."/>
            <person name="Huyett L.M."/>
            <person name="Pressman A."/>
            <person name="Cogan J.Z."/>
            <person name="Kivenson V."/>
            <person name="Peng X."/>
            <person name="Tan Y."/>
            <person name="Valentine D.L."/>
            <person name="O'Malley M.A."/>
        </authorList>
    </citation>
    <scope>NUCLEOTIDE SEQUENCE [LARGE SCALE GENOMIC DNA]</scope>
    <source>
        <strain evidence="2 4">1R-7</strain>
    </source>
</reference>
<feature type="domain" description="Bacterial Ig-like" evidence="1">
    <location>
        <begin position="1491"/>
        <end position="1575"/>
    </location>
</feature>
<dbReference type="InterPro" id="IPR011050">
    <property type="entry name" value="Pectin_lyase_fold/virulence"/>
</dbReference>
<accession>A0A2A2HEY9</accession>
<gene>
    <name evidence="2" type="ORF">ASJ82_06760</name>
    <name evidence="3" type="ORF">MSCUN_14550</name>
</gene>
<proteinExistence type="predicted"/>
<name>A0A2A2HEY9_9EURY</name>
<dbReference type="RefSeq" id="WP_095608232.1">
    <property type="nucleotide sequence ID" value="NZ_LMVN01000006.1"/>
</dbReference>
<dbReference type="Gene3D" id="2.60.40.10">
    <property type="entry name" value="Immunoglobulins"/>
    <property type="match status" value="1"/>
</dbReference>
<dbReference type="Pfam" id="PF16640">
    <property type="entry name" value="Big_3_5"/>
    <property type="match status" value="1"/>
</dbReference>
<dbReference type="InterPro" id="IPR032109">
    <property type="entry name" value="Big_3_5"/>
</dbReference>
<protein>
    <recommendedName>
        <fullName evidence="1">Bacterial Ig-like domain-containing protein</fullName>
    </recommendedName>
</protein>
<comment type="caution">
    <text evidence="2">The sequence shown here is derived from an EMBL/GenBank/DDBJ whole genome shotgun (WGS) entry which is preliminary data.</text>
</comment>